<dbReference type="AlphaFoldDB" id="Q1JMR7"/>
<dbReference type="InterPro" id="IPR004438">
    <property type="entry name" value="Peptidase_M3B"/>
</dbReference>
<keyword evidence="5" id="KW-0862">Zinc</keyword>
<evidence type="ECO:0000256" key="2">
    <source>
        <dbReference type="ARBA" id="ARBA00022670"/>
    </source>
</evidence>
<dbReference type="NCBIfam" id="TIGR00181">
    <property type="entry name" value="pepF"/>
    <property type="match status" value="1"/>
</dbReference>
<protein>
    <submittedName>
        <fullName evidence="8">Oligoendopeptidase F</fullName>
        <ecNumber evidence="8">3.4.24.-</ecNumber>
    </submittedName>
</protein>
<evidence type="ECO:0000256" key="5">
    <source>
        <dbReference type="ARBA" id="ARBA00022833"/>
    </source>
</evidence>
<comment type="cofactor">
    <cofactor evidence="1">
        <name>Zn(2+)</name>
        <dbReference type="ChEBI" id="CHEBI:29105"/>
    </cofactor>
</comment>
<dbReference type="InterPro" id="IPR042088">
    <property type="entry name" value="OligoPept_F_C"/>
</dbReference>
<evidence type="ECO:0000256" key="6">
    <source>
        <dbReference type="ARBA" id="ARBA00023049"/>
    </source>
</evidence>
<dbReference type="InterPro" id="IPR034009">
    <property type="entry name" value="M3B_PepF_4"/>
</dbReference>
<dbReference type="Proteomes" id="UP000002433">
    <property type="component" value="Chromosome"/>
</dbReference>
<dbReference type="SUPFAM" id="SSF55486">
    <property type="entry name" value="Metalloproteases ('zincins'), catalytic domain"/>
    <property type="match status" value="1"/>
</dbReference>
<evidence type="ECO:0000259" key="7">
    <source>
        <dbReference type="Pfam" id="PF01432"/>
    </source>
</evidence>
<dbReference type="GO" id="GO:0046872">
    <property type="term" value="F:metal ion binding"/>
    <property type="evidence" value="ECO:0007669"/>
    <property type="project" value="UniProtKB-KW"/>
</dbReference>
<evidence type="ECO:0000313" key="9">
    <source>
        <dbReference type="Proteomes" id="UP000002433"/>
    </source>
</evidence>
<dbReference type="GO" id="GO:0006518">
    <property type="term" value="P:peptide metabolic process"/>
    <property type="evidence" value="ECO:0007669"/>
    <property type="project" value="TreeGrafter"/>
</dbReference>
<evidence type="ECO:0000313" key="8">
    <source>
        <dbReference type="EMBL" id="ABF31682.1"/>
    </source>
</evidence>
<keyword evidence="4 8" id="KW-0378">Hydrolase</keyword>
<gene>
    <name evidence="8" type="primary">pepF</name>
    <name evidence="8" type="ordered locus">MGAS9429_Spy0494</name>
</gene>
<dbReference type="KEGG" id="spk:MGAS9429_Spy0494"/>
<organism evidence="8 9">
    <name type="scientific">Streptococcus pyogenes serotype M12 (strain MGAS9429)</name>
    <dbReference type="NCBI Taxonomy" id="370551"/>
    <lineage>
        <taxon>Bacteria</taxon>
        <taxon>Bacillati</taxon>
        <taxon>Bacillota</taxon>
        <taxon>Bacilli</taxon>
        <taxon>Lactobacillales</taxon>
        <taxon>Streptococcaceae</taxon>
        <taxon>Streptococcus</taxon>
    </lineage>
</organism>
<dbReference type="Gene3D" id="1.20.140.70">
    <property type="entry name" value="Oligopeptidase f, N-terminal domain"/>
    <property type="match status" value="1"/>
</dbReference>
<dbReference type="Pfam" id="PF01432">
    <property type="entry name" value="Peptidase_M3"/>
    <property type="match status" value="1"/>
</dbReference>
<feature type="domain" description="Peptidase M3A/M3B catalytic" evidence="7">
    <location>
        <begin position="224"/>
        <end position="604"/>
    </location>
</feature>
<sequence>MDRFSLHIPLKFCYTSLDYIVKETTMELKKRSEFPENELWDLTALYKDRQDFLLAIEKTLQDIDLFKRNYEGRLTSVDDFTQALIEIEHIYIQMSHIGTYAFMPQTTDFSDESFAQIAQAGDDFMTKASVALSFFDTALANADLDVLDTLEKNPYFSAAIRMAKIQKEHLLSPDVEKALANLREVINVPYDIYTKMRAGDFDMEDFEVDGKTYKNSFVSYENFYQNHENAEIREKAFRSFSKGLRKHQNTAAAAYLAKVKSEKLLADMKGYASVFDYLLAEQEVDRSLFDRQIDLIMTEFGPVAQKFLKHVAQVNGLEKMTFADWKLDIDNELNPEVSIDGAYDLVMKSLAPLGQEYTKEIERYQTERWVDFAANANKDSGGYAADPYKVHPYVLMSWTGRMSDVYTLIHEIGHSGQFIFSDNHQSYFNTHMSTYYVEAPSTFNELMLSDYLEHQFDDPRQKRFALAHRLTDTYFHNFITHLLEAAFQRKVYTLIEEGGTFGADQLNAMMKEVLTDFWGDAVDIDDDAALTWMRQAHYYMGLYSYTYSAGLVMSTAGYLNLKNNPDGAKEWLDFLKSGGSRTPLDTAMLIGADIATEKPLRDTIQFLSDTVDQIINYTEEMSHA</sequence>
<dbReference type="InterPro" id="IPR001567">
    <property type="entry name" value="Pept_M3A_M3B_dom"/>
</dbReference>
<proteinExistence type="predicted"/>
<dbReference type="EMBL" id="CP000259">
    <property type="protein sequence ID" value="ABF31682.1"/>
    <property type="molecule type" value="Genomic_DNA"/>
</dbReference>
<evidence type="ECO:0000256" key="3">
    <source>
        <dbReference type="ARBA" id="ARBA00022723"/>
    </source>
</evidence>
<dbReference type="GO" id="GO:0004222">
    <property type="term" value="F:metalloendopeptidase activity"/>
    <property type="evidence" value="ECO:0007669"/>
    <property type="project" value="InterPro"/>
</dbReference>
<keyword evidence="3" id="KW-0479">Metal-binding</keyword>
<dbReference type="PANTHER" id="PTHR11804:SF45">
    <property type="entry name" value="SIMILAR TO OLIGOENDOPEPTIDASE"/>
    <property type="match status" value="1"/>
</dbReference>
<dbReference type="EC" id="3.4.24.-" evidence="8"/>
<keyword evidence="6" id="KW-0482">Metalloprotease</keyword>
<dbReference type="InterPro" id="IPR045090">
    <property type="entry name" value="Pept_M3A_M3B"/>
</dbReference>
<keyword evidence="2" id="KW-0645">Protease</keyword>
<reference evidence="8 9" key="1">
    <citation type="journal article" date="2006" name="Proc. Natl. Acad. Sci. U.S.A.">
        <title>Molecular genetic anatomy of inter- and intraserotype variation in the human bacterial pathogen group A Streptococcus.</title>
        <authorList>
            <person name="Beres S.B."/>
            <person name="Richter E.W."/>
            <person name="Nagiec M.J."/>
            <person name="Sumby P."/>
            <person name="Porcella S.F."/>
            <person name="DeLeo F.R."/>
            <person name="Musser J.M."/>
        </authorList>
    </citation>
    <scope>NUCLEOTIDE SEQUENCE [LARGE SCALE GENOMIC DNA]</scope>
    <source>
        <strain evidence="8 9">MGAS9429</strain>
    </source>
</reference>
<name>Q1JMR7_STRPC</name>
<evidence type="ECO:0000256" key="1">
    <source>
        <dbReference type="ARBA" id="ARBA00001947"/>
    </source>
</evidence>
<dbReference type="CDD" id="cd09609">
    <property type="entry name" value="M3B_PepF"/>
    <property type="match status" value="1"/>
</dbReference>
<accession>Q1JMR7</accession>
<dbReference type="HOGENOM" id="CLU_021290_1_1_9"/>
<dbReference type="Gene3D" id="1.10.1370.20">
    <property type="entry name" value="Oligoendopeptidase f, C-terminal domain"/>
    <property type="match status" value="1"/>
</dbReference>
<dbReference type="PANTHER" id="PTHR11804">
    <property type="entry name" value="PROTEASE M3 THIMET OLIGOPEPTIDASE-RELATED"/>
    <property type="match status" value="1"/>
</dbReference>
<evidence type="ECO:0000256" key="4">
    <source>
        <dbReference type="ARBA" id="ARBA00022801"/>
    </source>
</evidence>
<dbReference type="GO" id="GO:0006508">
    <property type="term" value="P:proteolysis"/>
    <property type="evidence" value="ECO:0007669"/>
    <property type="project" value="UniProtKB-KW"/>
</dbReference>